<reference evidence="1" key="1">
    <citation type="submission" date="2019-12" db="EMBL/GenBank/DDBJ databases">
        <authorList>
            <person name="Cremers G."/>
        </authorList>
    </citation>
    <scope>NUCLEOTIDE SEQUENCE</scope>
    <source>
        <strain evidence="1">Mbul1</strain>
        <plasmid evidence="1">3</plasmid>
    </source>
</reference>
<organism evidence="1">
    <name type="scientific">Methylobacterium bullatum</name>
    <dbReference type="NCBI Taxonomy" id="570505"/>
    <lineage>
        <taxon>Bacteria</taxon>
        <taxon>Pseudomonadati</taxon>
        <taxon>Pseudomonadota</taxon>
        <taxon>Alphaproteobacteria</taxon>
        <taxon>Hyphomicrobiales</taxon>
        <taxon>Methylobacteriaceae</taxon>
        <taxon>Methylobacterium</taxon>
    </lineage>
</organism>
<gene>
    <name evidence="1" type="ORF">MBUL_04490</name>
</gene>
<keyword evidence="1" id="KW-0614">Plasmid</keyword>
<dbReference type="AlphaFoldDB" id="A0A679JNT3"/>
<name>A0A679JNT3_9HYPH</name>
<sequence length="148" mass="16390">MSGGEAIAILRRLAAGQPAEGDLGAVAERLADYLSRASTGYSLDDAFGLSVGAGGEPWYARERREARDRELCGLVQRFAKPGTSVRERALWLQVLVKRYASDSWPRDRATGVMPMHYPGSEREYLFRAFMHCPAPTSDRQLRTILSGN</sequence>
<geneLocation type="plasmid" evidence="1">
    <name>3</name>
</geneLocation>
<proteinExistence type="predicted"/>
<protein>
    <submittedName>
        <fullName evidence="1">Uncharacterized protein</fullName>
    </submittedName>
</protein>
<dbReference type="EMBL" id="LR743506">
    <property type="protein sequence ID" value="CAA2108997.1"/>
    <property type="molecule type" value="Genomic_DNA"/>
</dbReference>
<evidence type="ECO:0000313" key="1">
    <source>
        <dbReference type="EMBL" id="CAA2108997.1"/>
    </source>
</evidence>
<accession>A0A679JNT3</accession>